<sequence length="567" mass="63922">MVGIQAEHILRGEHPVYYYGQPYMGSFEAYVMAGIFFFWGPSVWALRAEPVLISLVLIFLTWRFAIVLANAAHLPQRAKVCFVSIATLIAAFPPLYDMVEEMRAKGGYLEIFTVMLWLLFCTWSLVYRWQNNAKPRELLLRWVGLGFLLGIGLWIDPLVAYALATIAIWLALFFMRELITTKLQNTVQLRRRRLKEALFALIALPALLVGFGPAIYWGKAHQWENIQFIFSTSGNGFTQGLTLQERVYSILRVGKVYLTCMLPRTLGGSLPSQPGVTIQHHHILTVGLVITFCCLLVCGGGFVLSWLRPHIIPTRLRQLTSLSLLFFLCTSTLFVVSSVSVRTLLVPCGPWDVIGRYTVPLVVVLPFLIASVLTLPLMMSAQEMTLQEKEQGSIKKMKGILNLKPSLLKKGVLFLLIVYFAAQSAVYQDAHPDFTFQGPGALVYPASNDPIIAYMEREHIHYAWATGWIADPITFKTNERIIVSEPHGRIEANNQAVLHAKQASLIVVAMHKETHPAILKALDDLHVQYRLARFYSEPGLDVLVITPLNRTLSPFDLKFATVFHHVF</sequence>
<keyword evidence="3" id="KW-1185">Reference proteome</keyword>
<evidence type="ECO:0008006" key="4">
    <source>
        <dbReference type="Google" id="ProtNLM"/>
    </source>
</evidence>
<keyword evidence="1" id="KW-0472">Membrane</keyword>
<feature type="transmembrane region" description="Helical" evidence="1">
    <location>
        <begin position="52"/>
        <end position="71"/>
    </location>
</feature>
<feature type="transmembrane region" description="Helical" evidence="1">
    <location>
        <begin position="407"/>
        <end position="427"/>
    </location>
</feature>
<feature type="transmembrane region" description="Helical" evidence="1">
    <location>
        <begin position="283"/>
        <end position="307"/>
    </location>
</feature>
<feature type="transmembrane region" description="Helical" evidence="1">
    <location>
        <begin position="319"/>
        <end position="345"/>
    </location>
</feature>
<protein>
    <recommendedName>
        <fullName evidence="4">Glycosyltransferase RgtA/B/C/D-like domain-containing protein</fullName>
    </recommendedName>
</protein>
<dbReference type="AlphaFoldDB" id="A0A8J3N9U6"/>
<gene>
    <name evidence="2" type="ORF">KSF_112310</name>
</gene>
<feature type="transmembrane region" description="Helical" evidence="1">
    <location>
        <begin position="27"/>
        <end position="46"/>
    </location>
</feature>
<keyword evidence="1" id="KW-1133">Transmembrane helix</keyword>
<proteinExistence type="predicted"/>
<keyword evidence="1" id="KW-0812">Transmembrane</keyword>
<feature type="transmembrane region" description="Helical" evidence="1">
    <location>
        <begin position="108"/>
        <end position="126"/>
    </location>
</feature>
<feature type="transmembrane region" description="Helical" evidence="1">
    <location>
        <begin position="357"/>
        <end position="379"/>
    </location>
</feature>
<evidence type="ECO:0000313" key="3">
    <source>
        <dbReference type="Proteomes" id="UP000597444"/>
    </source>
</evidence>
<reference evidence="2" key="1">
    <citation type="submission" date="2020-10" db="EMBL/GenBank/DDBJ databases">
        <title>Taxonomic study of unclassified bacteria belonging to the class Ktedonobacteria.</title>
        <authorList>
            <person name="Yabe S."/>
            <person name="Wang C.M."/>
            <person name="Zheng Y."/>
            <person name="Sakai Y."/>
            <person name="Cavaletti L."/>
            <person name="Monciardini P."/>
            <person name="Donadio S."/>
        </authorList>
    </citation>
    <scope>NUCLEOTIDE SEQUENCE</scope>
    <source>
        <strain evidence="2">ID150040</strain>
    </source>
</reference>
<accession>A0A8J3N9U6</accession>
<feature type="transmembrane region" description="Helical" evidence="1">
    <location>
        <begin position="161"/>
        <end position="179"/>
    </location>
</feature>
<feature type="transmembrane region" description="Helical" evidence="1">
    <location>
        <begin position="138"/>
        <end position="155"/>
    </location>
</feature>
<evidence type="ECO:0000256" key="1">
    <source>
        <dbReference type="SAM" id="Phobius"/>
    </source>
</evidence>
<evidence type="ECO:0000313" key="2">
    <source>
        <dbReference type="EMBL" id="GHP01184.1"/>
    </source>
</evidence>
<feature type="transmembrane region" description="Helical" evidence="1">
    <location>
        <begin position="199"/>
        <end position="218"/>
    </location>
</feature>
<comment type="caution">
    <text evidence="2">The sequence shown here is derived from an EMBL/GenBank/DDBJ whole genome shotgun (WGS) entry which is preliminary data.</text>
</comment>
<name>A0A8J3N9U6_9CHLR</name>
<feature type="transmembrane region" description="Helical" evidence="1">
    <location>
        <begin position="78"/>
        <end position="96"/>
    </location>
</feature>
<dbReference type="Proteomes" id="UP000597444">
    <property type="component" value="Unassembled WGS sequence"/>
</dbReference>
<dbReference type="EMBL" id="BNJK01000004">
    <property type="protein sequence ID" value="GHP01184.1"/>
    <property type="molecule type" value="Genomic_DNA"/>
</dbReference>
<organism evidence="2 3">
    <name type="scientific">Reticulibacter mediterranei</name>
    <dbReference type="NCBI Taxonomy" id="2778369"/>
    <lineage>
        <taxon>Bacteria</taxon>
        <taxon>Bacillati</taxon>
        <taxon>Chloroflexota</taxon>
        <taxon>Ktedonobacteria</taxon>
        <taxon>Ktedonobacterales</taxon>
        <taxon>Reticulibacteraceae</taxon>
        <taxon>Reticulibacter</taxon>
    </lineage>
</organism>